<evidence type="ECO:0000256" key="2">
    <source>
        <dbReference type="ARBA" id="ARBA00023125"/>
    </source>
</evidence>
<dbReference type="InterPro" id="IPR028082">
    <property type="entry name" value="Peripla_BP_I"/>
</dbReference>
<dbReference type="CDD" id="cd01392">
    <property type="entry name" value="HTH_LacI"/>
    <property type="match status" value="1"/>
</dbReference>
<feature type="region of interest" description="Disordered" evidence="4">
    <location>
        <begin position="330"/>
        <end position="371"/>
    </location>
</feature>
<dbReference type="PROSITE" id="PS50932">
    <property type="entry name" value="HTH_LACI_2"/>
    <property type="match status" value="1"/>
</dbReference>
<evidence type="ECO:0000256" key="3">
    <source>
        <dbReference type="ARBA" id="ARBA00023163"/>
    </source>
</evidence>
<keyword evidence="3" id="KW-0804">Transcription</keyword>
<dbReference type="AlphaFoldDB" id="A0A4Q4ZKA9"/>
<evidence type="ECO:0000313" key="6">
    <source>
        <dbReference type="EMBL" id="RYP88305.1"/>
    </source>
</evidence>
<feature type="compositionally biased region" description="Low complexity" evidence="4">
    <location>
        <begin position="332"/>
        <end position="341"/>
    </location>
</feature>
<evidence type="ECO:0000313" key="7">
    <source>
        <dbReference type="Proteomes" id="UP000295198"/>
    </source>
</evidence>
<dbReference type="OrthoDB" id="2854648at2"/>
<dbReference type="GO" id="GO:0000976">
    <property type="term" value="F:transcription cis-regulatory region binding"/>
    <property type="evidence" value="ECO:0007669"/>
    <property type="project" value="TreeGrafter"/>
</dbReference>
<feature type="compositionally biased region" description="Basic residues" evidence="4">
    <location>
        <begin position="357"/>
        <end position="371"/>
    </location>
</feature>
<sequence length="371" mass="39569">MTRTSQVNMADVARRAGVSTGTVSRALRDLPGVGDETRELIKATARELHYVISPEASQLSRGSTGRVAIVVPRLHNWFYAEMVSALERVLRDGGLDVLVYQLDGEAKRLHFFDALPSRRKVDAVVLVALPVLTVEAERLDFMGAQVLVAGGRIRDFPYVGVDDHAIGVAAVEHLAALGHRRIGMLRTSDTEGAYWSSDAERSRGFHDALAAAGLPDDEAYVVTEPYAVDAGARAMRRLLALPEPPTAVFAYSDELAIGALRELQVAGIDVPGRMSLIGVDGHPTADLFGITTFDQHVGDQGRLTGQLVLDALARGDGAVLPANRVDFDLVDRGSTGPAPAGTGAGRGKRGVSAQPRGTRRARTRRTARGGA</sequence>
<dbReference type="Gene3D" id="1.10.260.40">
    <property type="entry name" value="lambda repressor-like DNA-binding domains"/>
    <property type="match status" value="1"/>
</dbReference>
<dbReference type="PANTHER" id="PTHR30146">
    <property type="entry name" value="LACI-RELATED TRANSCRIPTIONAL REPRESSOR"/>
    <property type="match status" value="1"/>
</dbReference>
<keyword evidence="7" id="KW-1185">Reference proteome</keyword>
<reference evidence="6 7" key="1">
    <citation type="submission" date="2019-01" db="EMBL/GenBank/DDBJ databases">
        <title>Nocardioides guangzhouensis sp. nov., an actinobacterium isolated from soil.</title>
        <authorList>
            <person name="Fu Y."/>
            <person name="Cai Y."/>
            <person name="Lin Z."/>
            <person name="Chen P."/>
        </authorList>
    </citation>
    <scope>NUCLEOTIDE SEQUENCE [LARGE SCALE GENOMIC DNA]</scope>
    <source>
        <strain evidence="6 7">130</strain>
    </source>
</reference>
<dbReference type="Proteomes" id="UP000295198">
    <property type="component" value="Unassembled WGS sequence"/>
</dbReference>
<dbReference type="SMART" id="SM00354">
    <property type="entry name" value="HTH_LACI"/>
    <property type="match status" value="1"/>
</dbReference>
<dbReference type="InterPro" id="IPR046335">
    <property type="entry name" value="LacI/GalR-like_sensor"/>
</dbReference>
<dbReference type="InterPro" id="IPR010982">
    <property type="entry name" value="Lambda_DNA-bd_dom_sf"/>
</dbReference>
<feature type="domain" description="HTH lacI-type" evidence="5">
    <location>
        <begin position="7"/>
        <end position="61"/>
    </location>
</feature>
<accession>A0A4Q4ZKA9</accession>
<evidence type="ECO:0000256" key="1">
    <source>
        <dbReference type="ARBA" id="ARBA00023015"/>
    </source>
</evidence>
<keyword evidence="2" id="KW-0238">DNA-binding</keyword>
<dbReference type="InterPro" id="IPR000843">
    <property type="entry name" value="HTH_LacI"/>
</dbReference>
<evidence type="ECO:0000256" key="4">
    <source>
        <dbReference type="SAM" id="MobiDB-lite"/>
    </source>
</evidence>
<name>A0A4Q4ZKA9_9ACTN</name>
<dbReference type="GO" id="GO:0003700">
    <property type="term" value="F:DNA-binding transcription factor activity"/>
    <property type="evidence" value="ECO:0007669"/>
    <property type="project" value="TreeGrafter"/>
</dbReference>
<keyword evidence="1" id="KW-0805">Transcription regulation</keyword>
<dbReference type="EMBL" id="SDKM01000003">
    <property type="protein sequence ID" value="RYP88305.1"/>
    <property type="molecule type" value="Genomic_DNA"/>
</dbReference>
<organism evidence="6 7">
    <name type="scientific">Nocardioides guangzhouensis</name>
    <dbReference type="NCBI Taxonomy" id="2497878"/>
    <lineage>
        <taxon>Bacteria</taxon>
        <taxon>Bacillati</taxon>
        <taxon>Actinomycetota</taxon>
        <taxon>Actinomycetes</taxon>
        <taxon>Propionibacteriales</taxon>
        <taxon>Nocardioidaceae</taxon>
        <taxon>Nocardioides</taxon>
    </lineage>
</organism>
<comment type="caution">
    <text evidence="6">The sequence shown here is derived from an EMBL/GenBank/DDBJ whole genome shotgun (WGS) entry which is preliminary data.</text>
</comment>
<dbReference type="Gene3D" id="3.40.50.2300">
    <property type="match status" value="2"/>
</dbReference>
<dbReference type="CDD" id="cd06267">
    <property type="entry name" value="PBP1_LacI_sugar_binding-like"/>
    <property type="match status" value="1"/>
</dbReference>
<dbReference type="PROSITE" id="PS00356">
    <property type="entry name" value="HTH_LACI_1"/>
    <property type="match status" value="1"/>
</dbReference>
<proteinExistence type="predicted"/>
<dbReference type="RefSeq" id="WP_134713912.1">
    <property type="nucleotide sequence ID" value="NZ_SDKM01000003.1"/>
</dbReference>
<dbReference type="Pfam" id="PF13377">
    <property type="entry name" value="Peripla_BP_3"/>
    <property type="match status" value="1"/>
</dbReference>
<evidence type="ECO:0000259" key="5">
    <source>
        <dbReference type="PROSITE" id="PS50932"/>
    </source>
</evidence>
<dbReference type="SUPFAM" id="SSF47413">
    <property type="entry name" value="lambda repressor-like DNA-binding domains"/>
    <property type="match status" value="1"/>
</dbReference>
<gene>
    <name evidence="6" type="ORF">EKO23_02950</name>
</gene>
<dbReference type="SUPFAM" id="SSF53822">
    <property type="entry name" value="Periplasmic binding protein-like I"/>
    <property type="match status" value="1"/>
</dbReference>
<protein>
    <submittedName>
        <fullName evidence="6">LacI family transcriptional regulator</fullName>
    </submittedName>
</protein>
<dbReference type="Pfam" id="PF00356">
    <property type="entry name" value="LacI"/>
    <property type="match status" value="1"/>
</dbReference>
<dbReference type="PANTHER" id="PTHR30146:SF109">
    <property type="entry name" value="HTH-TYPE TRANSCRIPTIONAL REGULATOR GALS"/>
    <property type="match status" value="1"/>
</dbReference>